<dbReference type="SMART" id="SM00507">
    <property type="entry name" value="HNHc"/>
    <property type="match status" value="1"/>
</dbReference>
<feature type="domain" description="HNH nuclease" evidence="1">
    <location>
        <begin position="26"/>
        <end position="86"/>
    </location>
</feature>
<dbReference type="CDD" id="cd00085">
    <property type="entry name" value="HNHc"/>
    <property type="match status" value="1"/>
</dbReference>
<dbReference type="RefSeq" id="WP_386819556.1">
    <property type="nucleotide sequence ID" value="NZ_JBHUIT010000007.1"/>
</dbReference>
<dbReference type="EMBL" id="JBHUIT010000007">
    <property type="protein sequence ID" value="MFD2256377.1"/>
    <property type="molecule type" value="Genomic_DNA"/>
</dbReference>
<keyword evidence="2" id="KW-0378">Hydrolase</keyword>
<keyword evidence="2" id="KW-0255">Endonuclease</keyword>
<accession>A0ABW5D690</accession>
<dbReference type="Proteomes" id="UP001597375">
    <property type="component" value="Unassembled WGS sequence"/>
</dbReference>
<dbReference type="InterPro" id="IPR003615">
    <property type="entry name" value="HNH_nuc"/>
</dbReference>
<name>A0ABW5D690_9BACT</name>
<evidence type="ECO:0000313" key="2">
    <source>
        <dbReference type="EMBL" id="MFD2256377.1"/>
    </source>
</evidence>
<dbReference type="Gene3D" id="1.10.30.50">
    <property type="match status" value="1"/>
</dbReference>
<evidence type="ECO:0000313" key="3">
    <source>
        <dbReference type="Proteomes" id="UP001597375"/>
    </source>
</evidence>
<comment type="caution">
    <text evidence="2">The sequence shown here is derived from an EMBL/GenBank/DDBJ whole genome shotgun (WGS) entry which is preliminary data.</text>
</comment>
<dbReference type="InterPro" id="IPR002711">
    <property type="entry name" value="HNH"/>
</dbReference>
<reference evidence="3" key="1">
    <citation type="journal article" date="2019" name="Int. J. Syst. Evol. Microbiol.">
        <title>The Global Catalogue of Microorganisms (GCM) 10K type strain sequencing project: providing services to taxonomists for standard genome sequencing and annotation.</title>
        <authorList>
            <consortium name="The Broad Institute Genomics Platform"/>
            <consortium name="The Broad Institute Genome Sequencing Center for Infectious Disease"/>
            <person name="Wu L."/>
            <person name="Ma J."/>
        </authorList>
    </citation>
    <scope>NUCLEOTIDE SEQUENCE [LARGE SCALE GENOMIC DNA]</scope>
    <source>
        <strain evidence="3">CGMCC 4.7106</strain>
    </source>
</reference>
<organism evidence="2 3">
    <name type="scientific">Luteolibacter algae</name>
    <dbReference type="NCBI Taxonomy" id="454151"/>
    <lineage>
        <taxon>Bacteria</taxon>
        <taxon>Pseudomonadati</taxon>
        <taxon>Verrucomicrobiota</taxon>
        <taxon>Verrucomicrobiia</taxon>
        <taxon>Verrucomicrobiales</taxon>
        <taxon>Verrucomicrobiaceae</taxon>
        <taxon>Luteolibacter</taxon>
    </lineage>
</organism>
<gene>
    <name evidence="2" type="ORF">ACFSSA_06805</name>
</gene>
<proteinExistence type="predicted"/>
<dbReference type="GO" id="GO:0004519">
    <property type="term" value="F:endonuclease activity"/>
    <property type="evidence" value="ECO:0007669"/>
    <property type="project" value="UniProtKB-KW"/>
</dbReference>
<keyword evidence="2" id="KW-0540">Nuclease</keyword>
<protein>
    <submittedName>
        <fullName evidence="2">HNH endonuclease</fullName>
    </submittedName>
</protein>
<keyword evidence="3" id="KW-1185">Reference proteome</keyword>
<dbReference type="Pfam" id="PF01844">
    <property type="entry name" value="HNH"/>
    <property type="match status" value="1"/>
</dbReference>
<evidence type="ECO:0000259" key="1">
    <source>
        <dbReference type="SMART" id="SM00507"/>
    </source>
</evidence>
<sequence>MFYPRISRRGTYRSPSKHGGFYADYRAYAVEISEDCKMRCVYCDARVSENLGGDSFELDHFRPKKHFPHLERDPSNLVLACPACNRFKSAHWPAGTTTSDTFVKGCGFVDPFTTNQLDYFAINELGEISAKVEPASYVIELLSLNRAARNCLRRRRLLLKLQKSLLIKISSKTQRIVNLISNGEIQRDEIIDRLENLMRLQKQLASTLDI</sequence>